<dbReference type="GO" id="GO:0030659">
    <property type="term" value="C:cytoplasmic vesicle membrane"/>
    <property type="evidence" value="ECO:0007669"/>
    <property type="project" value="TreeGrafter"/>
</dbReference>
<dbReference type="PROSITE" id="PS50156">
    <property type="entry name" value="SSD"/>
    <property type="match status" value="1"/>
</dbReference>
<feature type="transmembrane region" description="Helical" evidence="9">
    <location>
        <begin position="360"/>
        <end position="382"/>
    </location>
</feature>
<dbReference type="PANTHER" id="PTHR10796">
    <property type="entry name" value="PATCHED-RELATED"/>
    <property type="match status" value="1"/>
</dbReference>
<dbReference type="AlphaFoldDB" id="A0A915CM99"/>
<protein>
    <submittedName>
        <fullName evidence="12">SSD domain-containing protein</fullName>
    </submittedName>
</protein>
<dbReference type="InterPro" id="IPR003392">
    <property type="entry name" value="PTHD_SSD"/>
</dbReference>
<feature type="transmembrane region" description="Helical" evidence="9">
    <location>
        <begin position="798"/>
        <end position="820"/>
    </location>
</feature>
<dbReference type="GO" id="GO:0005886">
    <property type="term" value="C:plasma membrane"/>
    <property type="evidence" value="ECO:0007669"/>
    <property type="project" value="UniProtKB-SubCell"/>
</dbReference>
<evidence type="ECO:0000313" key="11">
    <source>
        <dbReference type="Proteomes" id="UP000887574"/>
    </source>
</evidence>
<evidence type="ECO:0000313" key="12">
    <source>
        <dbReference type="WBParaSite" id="jg10487"/>
    </source>
</evidence>
<feature type="transmembrane region" description="Helical" evidence="9">
    <location>
        <begin position="507"/>
        <end position="529"/>
    </location>
</feature>
<dbReference type="GO" id="GO:0018996">
    <property type="term" value="P:molting cycle, collagen and cuticulin-based cuticle"/>
    <property type="evidence" value="ECO:0007669"/>
    <property type="project" value="TreeGrafter"/>
</dbReference>
<keyword evidence="3" id="KW-1003">Cell membrane</keyword>
<evidence type="ECO:0000256" key="9">
    <source>
        <dbReference type="SAM" id="Phobius"/>
    </source>
</evidence>
<feature type="transmembrane region" description="Helical" evidence="9">
    <location>
        <begin position="394"/>
        <end position="418"/>
    </location>
</feature>
<feature type="transmembrane region" description="Helical" evidence="9">
    <location>
        <begin position="477"/>
        <end position="501"/>
    </location>
</feature>
<evidence type="ECO:0000256" key="4">
    <source>
        <dbReference type="ARBA" id="ARBA00022692"/>
    </source>
</evidence>
<dbReference type="GO" id="GO:0022857">
    <property type="term" value="F:transmembrane transporter activity"/>
    <property type="evidence" value="ECO:0007669"/>
    <property type="project" value="InterPro"/>
</dbReference>
<keyword evidence="5 9" id="KW-1133">Transmembrane helix</keyword>
<comment type="similarity">
    <text evidence="2">Belongs to the patched family.</text>
</comment>
<feature type="domain" description="SSD" evidence="10">
    <location>
        <begin position="362"/>
        <end position="535"/>
    </location>
</feature>
<keyword evidence="7" id="KW-0325">Glycoprotein</keyword>
<keyword evidence="11" id="KW-1185">Reference proteome</keyword>
<feature type="transmembrane region" description="Helical" evidence="9">
    <location>
        <begin position="870"/>
        <end position="894"/>
    </location>
</feature>
<keyword evidence="6 9" id="KW-0472">Membrane</keyword>
<dbReference type="Proteomes" id="UP000887574">
    <property type="component" value="Unplaced"/>
</dbReference>
<feature type="transmembrane region" description="Helical" evidence="9">
    <location>
        <begin position="574"/>
        <end position="595"/>
    </location>
</feature>
<feature type="transmembrane region" description="Helical" evidence="9">
    <location>
        <begin position="906"/>
        <end position="928"/>
    </location>
</feature>
<evidence type="ECO:0000256" key="5">
    <source>
        <dbReference type="ARBA" id="ARBA00022989"/>
    </source>
</evidence>
<dbReference type="InterPro" id="IPR051697">
    <property type="entry name" value="Patched_domain-protein"/>
</dbReference>
<reference evidence="12" key="1">
    <citation type="submission" date="2022-11" db="UniProtKB">
        <authorList>
            <consortium name="WormBaseParasite"/>
        </authorList>
    </citation>
    <scope>IDENTIFICATION</scope>
</reference>
<dbReference type="Gene3D" id="1.20.1640.10">
    <property type="entry name" value="Multidrug efflux transporter AcrB transmembrane domain"/>
    <property type="match status" value="2"/>
</dbReference>
<dbReference type="PRINTS" id="PR00702">
    <property type="entry name" value="ACRIFLAVINRP"/>
</dbReference>
<dbReference type="InterPro" id="IPR000731">
    <property type="entry name" value="SSD"/>
</dbReference>
<dbReference type="PANTHER" id="PTHR10796:SF95">
    <property type="entry name" value="SSD DOMAIN-CONTAINING PROTEIN"/>
    <property type="match status" value="1"/>
</dbReference>
<feature type="transmembrane region" description="Helical" evidence="9">
    <location>
        <begin position="424"/>
        <end position="445"/>
    </location>
</feature>
<feature type="compositionally biased region" description="Polar residues" evidence="8">
    <location>
        <begin position="27"/>
        <end position="42"/>
    </location>
</feature>
<proteinExistence type="inferred from homology"/>
<evidence type="ECO:0000256" key="1">
    <source>
        <dbReference type="ARBA" id="ARBA00004651"/>
    </source>
</evidence>
<dbReference type="SUPFAM" id="SSF82866">
    <property type="entry name" value="Multidrug efflux transporter AcrB transmembrane domain"/>
    <property type="match status" value="2"/>
</dbReference>
<evidence type="ECO:0000256" key="6">
    <source>
        <dbReference type="ARBA" id="ARBA00023136"/>
    </source>
</evidence>
<evidence type="ECO:0000259" key="10">
    <source>
        <dbReference type="PROSITE" id="PS50156"/>
    </source>
</evidence>
<organism evidence="11 12">
    <name type="scientific">Ditylenchus dipsaci</name>
    <dbReference type="NCBI Taxonomy" id="166011"/>
    <lineage>
        <taxon>Eukaryota</taxon>
        <taxon>Metazoa</taxon>
        <taxon>Ecdysozoa</taxon>
        <taxon>Nematoda</taxon>
        <taxon>Chromadorea</taxon>
        <taxon>Rhabditida</taxon>
        <taxon>Tylenchina</taxon>
        <taxon>Tylenchomorpha</taxon>
        <taxon>Sphaerularioidea</taxon>
        <taxon>Anguinidae</taxon>
        <taxon>Anguininae</taxon>
        <taxon>Ditylenchus</taxon>
    </lineage>
</organism>
<dbReference type="FunFam" id="1.20.1640.10:FF:000013">
    <property type="entry name" value="PaTched Related family"/>
    <property type="match status" value="1"/>
</dbReference>
<dbReference type="Pfam" id="PF02460">
    <property type="entry name" value="Patched"/>
    <property type="match status" value="1"/>
</dbReference>
<name>A0A915CM99_9BILA</name>
<evidence type="ECO:0000256" key="3">
    <source>
        <dbReference type="ARBA" id="ARBA00022475"/>
    </source>
</evidence>
<evidence type="ECO:0000256" key="7">
    <source>
        <dbReference type="ARBA" id="ARBA00023180"/>
    </source>
</evidence>
<feature type="transmembrane region" description="Helical" evidence="9">
    <location>
        <begin position="769"/>
        <end position="791"/>
    </location>
</feature>
<comment type="subcellular location">
    <subcellularLocation>
        <location evidence="1">Cell membrane</location>
        <topology evidence="1">Multi-pass membrane protein</topology>
    </subcellularLocation>
</comment>
<dbReference type="GO" id="GO:0006897">
    <property type="term" value="P:endocytosis"/>
    <property type="evidence" value="ECO:0007669"/>
    <property type="project" value="TreeGrafter"/>
</dbReference>
<keyword evidence="4 9" id="KW-0812">Transmembrane</keyword>
<sequence length="982" mass="111605">MGQPPESTNTGATANVVLVEPVEEDPNQQQHACSNPTNAAENNEQEIPTIYPLNLSISTPTSSAYLSASTASQSLQSSQREKLNDKRKLHQTCFSSFLEFSFHNTGLFIADHPVAIILVILVFTTICSLKIPFTQQEDDIKTGYTPQGARSVVEAGLYEEFYGRQTAEIYNEPVSLVVFLTARDGGSMLREEHLNESVWLLDELGSNYPLAGQNFYQFCTDFCQINEPIKAFRNGLIVGEKHDGDGRASMDDQNFDVDNNYRINLTFPFISILGRTLDMSPHFFGLKLFENEQEQWDARSSTNIKFLKLIILQFQAERPVNVTKDQVMQWESNYKGIHVRPLFLTLTVVADEIVRTGMTLFPYLSVGFAIMSCFAISTVWLSAFYFKQWSIYKVVMALSACLCPLLATSTALGFLFWFGFRFGTILAVSPFLVMAIGVDDAFIMIHSWQRVCVDRLQLKLSSTPTMADSLRSRIAEVLVDIGPSITITSLTNILAFVVGIFSPTPEIQLFCAGNAMALFFDYIYQLFLFTSTVAIAGKMEMQLENSQIDQLSRTKRTATRRWLKKMLTRFMVNYCKWVANGFTAIFLFLMLLIYWNISFQAAMRIKPNINPKKLFLADSLINEMNALRDTYILPNYTSIVRQMVEEFEALPNNLGAPFTHFWLRDYDRFMESVEEDMETDPAVTYHKSGMKSFLSWPEYSHWNGFMRFNNDSGLDKFFVIFAFHGMELVDWDKREKQLNLWRGIADQYSDLEAWVWVDEAQFLDQIQTLIPATVQSSLATLVCMMIVCFVFMSNLFTVIVATMSIVSICIGVFGFLSMWGIGLDPISMATTIMSIGFSVDFPAHITYHYHRCGQESEEKIAPKERIYNSLIAIGFPLFQCGLSTILFVLCLLFVDTYMSEVFVKTMVMVVSLGLLHGLFIVPTMLCALSTAYEIITEIQKAAEQLVRRMELKAIKARLRWKPKKARIADEINIAKIRIPACT</sequence>
<dbReference type="InterPro" id="IPR001036">
    <property type="entry name" value="Acrflvin-R"/>
</dbReference>
<evidence type="ECO:0000256" key="2">
    <source>
        <dbReference type="ARBA" id="ARBA00005585"/>
    </source>
</evidence>
<evidence type="ECO:0000256" key="8">
    <source>
        <dbReference type="SAM" id="MobiDB-lite"/>
    </source>
</evidence>
<feature type="region of interest" description="Disordered" evidence="8">
    <location>
        <begin position="23"/>
        <end position="42"/>
    </location>
</feature>
<feature type="transmembrane region" description="Helical" evidence="9">
    <location>
        <begin position="826"/>
        <end position="849"/>
    </location>
</feature>
<accession>A0A915CM99</accession>
<dbReference type="WBParaSite" id="jg10487">
    <property type="protein sequence ID" value="jg10487"/>
    <property type="gene ID" value="jg10487"/>
</dbReference>